<dbReference type="Proteomes" id="UP000215788">
    <property type="component" value="Unassembled WGS sequence"/>
</dbReference>
<keyword evidence="1" id="KW-0175">Coiled coil</keyword>
<dbReference type="SUPFAM" id="SSF160459">
    <property type="entry name" value="BLRF2-like"/>
    <property type="match status" value="1"/>
</dbReference>
<feature type="transmembrane region" description="Helical" evidence="2">
    <location>
        <begin position="106"/>
        <end position="126"/>
    </location>
</feature>
<accession>A0A266NE10</accession>
<keyword evidence="2" id="KW-0472">Membrane</keyword>
<dbReference type="EMBL" id="NQKI01000004">
    <property type="protein sequence ID" value="OZY60731.1"/>
    <property type="molecule type" value="Genomic_DNA"/>
</dbReference>
<keyword evidence="2" id="KW-0812">Transmembrane</keyword>
<proteinExistence type="predicted"/>
<evidence type="ECO:0000256" key="2">
    <source>
        <dbReference type="SAM" id="Phobius"/>
    </source>
</evidence>
<comment type="caution">
    <text evidence="4">The sequence shown here is derived from an EMBL/GenBank/DDBJ whole genome shotgun (WGS) entry which is preliminary data.</text>
</comment>
<feature type="coiled-coil region" evidence="1">
    <location>
        <begin position="41"/>
        <end position="94"/>
    </location>
</feature>
<keyword evidence="4" id="KW-0648">Protein biosynthesis</keyword>
<keyword evidence="2" id="KW-1133">Transmembrane helix</keyword>
<evidence type="ECO:0000313" key="4">
    <source>
        <dbReference type="EMBL" id="OZY60731.1"/>
    </source>
</evidence>
<dbReference type="GO" id="GO:0003743">
    <property type="term" value="F:translation initiation factor activity"/>
    <property type="evidence" value="ECO:0007669"/>
    <property type="project" value="UniProtKB-KW"/>
</dbReference>
<protein>
    <submittedName>
        <fullName evidence="4">Translation initiation factor 2</fullName>
    </submittedName>
</protein>
<feature type="chain" id="PRO_5012153403" evidence="3">
    <location>
        <begin position="22"/>
        <end position="135"/>
    </location>
</feature>
<dbReference type="Gene3D" id="1.10.3390.10">
    <property type="entry name" value="YejL-like"/>
    <property type="match status" value="1"/>
</dbReference>
<keyword evidence="4" id="KW-0396">Initiation factor</keyword>
<dbReference type="OrthoDB" id="7030625at2"/>
<feature type="signal peptide" evidence="3">
    <location>
        <begin position="1"/>
        <end position="21"/>
    </location>
</feature>
<keyword evidence="3" id="KW-0732">Signal</keyword>
<evidence type="ECO:0000256" key="1">
    <source>
        <dbReference type="SAM" id="Coils"/>
    </source>
</evidence>
<evidence type="ECO:0000256" key="3">
    <source>
        <dbReference type="SAM" id="SignalP"/>
    </source>
</evidence>
<dbReference type="AlphaFoldDB" id="A0A266NE10"/>
<dbReference type="RefSeq" id="WP_094992317.1">
    <property type="nucleotide sequence ID" value="NZ_NQKI01000004.1"/>
</dbReference>
<gene>
    <name evidence="4" type="ORF">CJF39_04365</name>
</gene>
<sequence length="135" mass="14729">MRQGLLCVLLIMLSLGHLAHAEDALAPDTSVPLSLSAGARITDLQQRLADSERLRGELTQALKNADTPRESSQLAQLRKENQQLKQQLEKNGSSPGFNLLTDSQQWFVIGGAVALLALLCGIFAGGGRKQRRQWL</sequence>
<reference evidence="4 5" key="1">
    <citation type="submission" date="2017-08" db="EMBL/GenBank/DDBJ databases">
        <title>Genomic and metabolic characterisation of spoilage-associated Pseudomonas species.</title>
        <authorList>
            <person name="Stanborough T."/>
            <person name="Fegan N."/>
            <person name="Powell S.M."/>
            <person name="Singh T."/>
            <person name="Tamplin M.L."/>
            <person name="Chandry P.S."/>
        </authorList>
    </citation>
    <scope>NUCLEOTIDE SEQUENCE [LARGE SCALE GENOMIC DNA]</scope>
    <source>
        <strain evidence="4 5">L1802</strain>
    </source>
</reference>
<name>A0A266NE10_9PSED</name>
<organism evidence="4 5">
    <name type="scientific">Pseudomonas lundensis</name>
    <dbReference type="NCBI Taxonomy" id="86185"/>
    <lineage>
        <taxon>Bacteria</taxon>
        <taxon>Pseudomonadati</taxon>
        <taxon>Pseudomonadota</taxon>
        <taxon>Gammaproteobacteria</taxon>
        <taxon>Pseudomonadales</taxon>
        <taxon>Pseudomonadaceae</taxon>
        <taxon>Pseudomonas</taxon>
    </lineage>
</organism>
<evidence type="ECO:0000313" key="5">
    <source>
        <dbReference type="Proteomes" id="UP000215788"/>
    </source>
</evidence>